<dbReference type="PANTHER" id="PTHR34975:SF2">
    <property type="entry name" value="SPORE GERMINATION PROTEIN A2"/>
    <property type="match status" value="1"/>
</dbReference>
<feature type="transmembrane region" description="Helical" evidence="8">
    <location>
        <begin position="264"/>
        <end position="288"/>
    </location>
</feature>
<comment type="similarity">
    <text evidence="2">Belongs to the amino acid-polyamine-organocation (APC) superfamily. Spore germination protein (SGP) (TC 2.A.3.9) family.</text>
</comment>
<sequence>MIRNERISPVQLSFIMIGFIFGSSAIITPAVSAYQDAWLAYIIGWIGGYILIGIYAYISILNPSKTFIEILRDVFGKYIGSIIGIFYIWYFFHLAGLVFRNLGEFMIVSIYTETPLIFIIISIALVLAYSLKKGLEVIARVGQIIVPIMLILVISIFLLVMGHYEVKNLLPFLEHGFLKVLKVGFSVLTFPFGETVVFLMIFPYLNDKKDLFKTTYISLTVIGIILLSVVMSNLMILGADMLNRQIFPSHITISLIPGIAVEPFIAINLIIAASMKITMCLYASLIGITQLFGLDDYKPFINSVVAIAVVISIWVYDSLSDMVRWAGEIYPYYVIPFQIIIPLLILIILKIKRKNGSSAL</sequence>
<evidence type="ECO:0000256" key="2">
    <source>
        <dbReference type="ARBA" id="ARBA00007998"/>
    </source>
</evidence>
<dbReference type="InterPro" id="IPR004761">
    <property type="entry name" value="Spore_GerAB"/>
</dbReference>
<feature type="transmembrane region" description="Helical" evidence="8">
    <location>
        <begin position="329"/>
        <end position="349"/>
    </location>
</feature>
<feature type="transmembrane region" description="Helical" evidence="8">
    <location>
        <begin position="12"/>
        <end position="32"/>
    </location>
</feature>
<proteinExistence type="inferred from homology"/>
<comment type="caution">
    <text evidence="9">The sequence shown here is derived from an EMBL/GenBank/DDBJ whole genome shotgun (WGS) entry which is preliminary data.</text>
</comment>
<comment type="subcellular location">
    <subcellularLocation>
        <location evidence="1">Membrane</location>
        <topology evidence="1">Multi-pass membrane protein</topology>
    </subcellularLocation>
</comment>
<dbReference type="EMBL" id="AZTB01000004">
    <property type="protein sequence ID" value="KGG81252.1"/>
    <property type="molecule type" value="Genomic_DNA"/>
</dbReference>
<keyword evidence="3" id="KW-0813">Transport</keyword>
<evidence type="ECO:0000256" key="8">
    <source>
        <dbReference type="SAM" id="Phobius"/>
    </source>
</evidence>
<keyword evidence="5 8" id="KW-0812">Transmembrane</keyword>
<gene>
    <name evidence="9" type="ORF">Y919_01745</name>
</gene>
<feature type="transmembrane region" description="Helical" evidence="8">
    <location>
        <begin position="141"/>
        <end position="164"/>
    </location>
</feature>
<evidence type="ECO:0000256" key="6">
    <source>
        <dbReference type="ARBA" id="ARBA00022989"/>
    </source>
</evidence>
<protein>
    <submittedName>
        <fullName evidence="9">Uncharacterized protein</fullName>
    </submittedName>
</protein>
<feature type="transmembrane region" description="Helical" evidence="8">
    <location>
        <begin position="105"/>
        <end position="129"/>
    </location>
</feature>
<accession>A0A096BK67</accession>
<feature type="transmembrane region" description="Helical" evidence="8">
    <location>
        <begin position="217"/>
        <end position="239"/>
    </location>
</feature>
<reference evidence="9 10" key="1">
    <citation type="submission" date="2013-12" db="EMBL/GenBank/DDBJ databases">
        <title>Draft genome sequence of Caloranaerobacter sp. H53214.</title>
        <authorList>
            <person name="Jiang L.J."/>
            <person name="Shao Z.Z."/>
            <person name="Long M.N."/>
        </authorList>
    </citation>
    <scope>NUCLEOTIDE SEQUENCE [LARGE SCALE GENOMIC DNA]</scope>
    <source>
        <strain evidence="9 10">H53214</strain>
    </source>
</reference>
<evidence type="ECO:0000256" key="1">
    <source>
        <dbReference type="ARBA" id="ARBA00004141"/>
    </source>
</evidence>
<evidence type="ECO:0000313" key="9">
    <source>
        <dbReference type="EMBL" id="KGG81252.1"/>
    </source>
</evidence>
<keyword evidence="7 8" id="KW-0472">Membrane</keyword>
<evidence type="ECO:0000313" key="10">
    <source>
        <dbReference type="Proteomes" id="UP000029622"/>
    </source>
</evidence>
<dbReference type="NCBIfam" id="TIGR00912">
    <property type="entry name" value="2A0309"/>
    <property type="match status" value="1"/>
</dbReference>
<dbReference type="PANTHER" id="PTHR34975">
    <property type="entry name" value="SPORE GERMINATION PROTEIN A2"/>
    <property type="match status" value="1"/>
</dbReference>
<name>A0A096BK67_9FIRM</name>
<evidence type="ECO:0000256" key="5">
    <source>
        <dbReference type="ARBA" id="ARBA00022692"/>
    </source>
</evidence>
<feature type="transmembrane region" description="Helical" evidence="8">
    <location>
        <begin position="78"/>
        <end position="99"/>
    </location>
</feature>
<evidence type="ECO:0000256" key="4">
    <source>
        <dbReference type="ARBA" id="ARBA00022544"/>
    </source>
</evidence>
<keyword evidence="4" id="KW-0309">Germination</keyword>
<dbReference type="Proteomes" id="UP000029622">
    <property type="component" value="Unassembled WGS sequence"/>
</dbReference>
<dbReference type="Pfam" id="PF03845">
    <property type="entry name" value="Spore_permease"/>
    <property type="match status" value="1"/>
</dbReference>
<evidence type="ECO:0000256" key="7">
    <source>
        <dbReference type="ARBA" id="ARBA00023136"/>
    </source>
</evidence>
<dbReference type="GO" id="GO:0016020">
    <property type="term" value="C:membrane"/>
    <property type="evidence" value="ECO:0007669"/>
    <property type="project" value="UniProtKB-SubCell"/>
</dbReference>
<feature type="transmembrane region" description="Helical" evidence="8">
    <location>
        <begin position="300"/>
        <end position="317"/>
    </location>
</feature>
<keyword evidence="6 8" id="KW-1133">Transmembrane helix</keyword>
<dbReference type="AlphaFoldDB" id="A0A096BK67"/>
<organism evidence="9 10">
    <name type="scientific">Caloranaerobacter azorensis H53214</name>
    <dbReference type="NCBI Taxonomy" id="1156417"/>
    <lineage>
        <taxon>Bacteria</taxon>
        <taxon>Bacillati</taxon>
        <taxon>Bacillota</taxon>
        <taxon>Tissierellia</taxon>
        <taxon>Tissierellales</taxon>
        <taxon>Thermohalobacteraceae</taxon>
        <taxon>Caloranaerobacter</taxon>
    </lineage>
</organism>
<dbReference type="RefSeq" id="WP_035161785.1">
    <property type="nucleotide sequence ID" value="NZ_AZTB01000004.1"/>
</dbReference>
<feature type="transmembrane region" description="Helical" evidence="8">
    <location>
        <begin position="184"/>
        <end position="205"/>
    </location>
</feature>
<dbReference type="GO" id="GO:0009847">
    <property type="term" value="P:spore germination"/>
    <property type="evidence" value="ECO:0007669"/>
    <property type="project" value="InterPro"/>
</dbReference>
<dbReference type="STRING" id="1156417.Y919_01745"/>
<evidence type="ECO:0000256" key="3">
    <source>
        <dbReference type="ARBA" id="ARBA00022448"/>
    </source>
</evidence>
<feature type="transmembrane region" description="Helical" evidence="8">
    <location>
        <begin position="38"/>
        <end position="58"/>
    </location>
</feature>